<feature type="transmembrane region" description="Helical" evidence="1">
    <location>
        <begin position="59"/>
        <end position="77"/>
    </location>
</feature>
<evidence type="ECO:0000313" key="3">
    <source>
        <dbReference type="EMBL" id="KIX85092.1"/>
    </source>
</evidence>
<dbReference type="Proteomes" id="UP000032214">
    <property type="component" value="Unassembled WGS sequence"/>
</dbReference>
<accession>A0A0D2K4B1</accession>
<evidence type="ECO:0000256" key="1">
    <source>
        <dbReference type="SAM" id="Phobius"/>
    </source>
</evidence>
<name>A0A0D2K4B1_9BACT</name>
<organism evidence="3 4">
    <name type="scientific">candidate division TM6 bacterium JCVI TM6SC1</name>
    <dbReference type="NCBI Taxonomy" id="1306947"/>
    <lineage>
        <taxon>Bacteria</taxon>
        <taxon>Candidatus Babelota</taxon>
        <taxon>Vermiphilus</taxon>
    </lineage>
</organism>
<proteinExistence type="predicted"/>
<keyword evidence="4" id="KW-1185">Reference proteome</keyword>
<feature type="transmembrane region" description="Helical" evidence="1">
    <location>
        <begin position="35"/>
        <end position="52"/>
    </location>
</feature>
<dbReference type="EMBL" id="ARQD01000003">
    <property type="protein sequence ID" value="KIX85092.1"/>
    <property type="molecule type" value="Genomic_DNA"/>
</dbReference>
<dbReference type="AlphaFoldDB" id="A0A0D2K4B1"/>
<keyword evidence="1" id="KW-1133">Transmembrane helix</keyword>
<keyword evidence="2" id="KW-0732">Signal</keyword>
<feature type="chain" id="PRO_5002256593" evidence="2">
    <location>
        <begin position="20"/>
        <end position="95"/>
    </location>
</feature>
<protein>
    <submittedName>
        <fullName evidence="3">Uncharacterized protein</fullName>
    </submittedName>
</protein>
<evidence type="ECO:0000313" key="4">
    <source>
        <dbReference type="Proteomes" id="UP000032214"/>
    </source>
</evidence>
<feature type="signal peptide" evidence="2">
    <location>
        <begin position="1"/>
        <end position="19"/>
    </location>
</feature>
<comment type="caution">
    <text evidence="3">The sequence shown here is derived from an EMBL/GenBank/DDBJ whole genome shotgun (WGS) entry which is preliminary data.</text>
</comment>
<reference evidence="3 4" key="1">
    <citation type="journal article" date="2013" name="Proc. Natl. Acad. Sci. U.S.A.">
        <title>Candidate phylum TM6 genome recovered from a hospital sink biofilm provides genomic insights into this uncultivated phylum.</title>
        <authorList>
            <person name="McLean J.S."/>
            <person name="Lombardo M.J."/>
            <person name="Badger J.H."/>
            <person name="Edlund A."/>
            <person name="Novotny M."/>
            <person name="Yee-Greenbaum J."/>
            <person name="Vyahhi N."/>
            <person name="Hall A.P."/>
            <person name="Yang Y."/>
            <person name="Dupont C.L."/>
            <person name="Ziegler M.G."/>
            <person name="Chitsaz H."/>
            <person name="Allen A.E."/>
            <person name="Yooseph S."/>
            <person name="Tesler G."/>
            <person name="Pevzner P.A."/>
            <person name="Friedman R.M."/>
            <person name="Nealson K.H."/>
            <person name="Venter J.C."/>
            <person name="Lasken R.S."/>
        </authorList>
    </citation>
    <scope>NUCLEOTIDE SEQUENCE [LARGE SCALE GENOMIC DNA]</scope>
    <source>
        <strain evidence="3 4">TM6SC1</strain>
    </source>
</reference>
<keyword evidence="1" id="KW-0812">Transmembrane</keyword>
<sequence length="95" mass="10129">MAKLLHLFLLCILSTSVSTFCMDYKGKNGNQTRDLLITSCAGTVAASVISMTQIPGKRLITIPLILGSSGLAIYAAYKIVLKKLSTMSPSDAANY</sequence>
<evidence type="ECO:0000256" key="2">
    <source>
        <dbReference type="SAM" id="SignalP"/>
    </source>
</evidence>
<gene>
    <name evidence="3" type="ORF">J120_04160</name>
</gene>
<keyword evidence="1" id="KW-0472">Membrane</keyword>